<feature type="compositionally biased region" description="Basic residues" evidence="5">
    <location>
        <begin position="11"/>
        <end position="23"/>
    </location>
</feature>
<keyword evidence="3 6" id="KW-0808">Transferase</keyword>
<comment type="similarity">
    <text evidence="1">Belongs to the methyltransferase superfamily. RsmH family.</text>
</comment>
<keyword evidence="2 6" id="KW-0489">Methyltransferase</keyword>
<dbReference type="AlphaFoldDB" id="A0A3B0U3Q3"/>
<dbReference type="PANTHER" id="PTHR11265">
    <property type="entry name" value="S-ADENOSYL-METHYLTRANSFERASE MRAW"/>
    <property type="match status" value="1"/>
</dbReference>
<evidence type="ECO:0000256" key="3">
    <source>
        <dbReference type="ARBA" id="ARBA00022679"/>
    </source>
</evidence>
<organism evidence="6">
    <name type="scientific">hydrothermal vent metagenome</name>
    <dbReference type="NCBI Taxonomy" id="652676"/>
    <lineage>
        <taxon>unclassified sequences</taxon>
        <taxon>metagenomes</taxon>
        <taxon>ecological metagenomes</taxon>
    </lineage>
</organism>
<evidence type="ECO:0000256" key="2">
    <source>
        <dbReference type="ARBA" id="ARBA00022603"/>
    </source>
</evidence>
<feature type="region of interest" description="Disordered" evidence="5">
    <location>
        <begin position="1"/>
        <end position="37"/>
    </location>
</feature>
<name>A0A3B0U3Q3_9ZZZZ</name>
<dbReference type="PANTHER" id="PTHR11265:SF0">
    <property type="entry name" value="12S RRNA N4-METHYLCYTIDINE METHYLTRANSFERASE"/>
    <property type="match status" value="1"/>
</dbReference>
<dbReference type="Gene3D" id="1.10.150.170">
    <property type="entry name" value="Putative methyltransferase TM0872, insert domain"/>
    <property type="match status" value="1"/>
</dbReference>
<evidence type="ECO:0000256" key="4">
    <source>
        <dbReference type="ARBA" id="ARBA00022691"/>
    </source>
</evidence>
<dbReference type="Pfam" id="PF01795">
    <property type="entry name" value="Methyltransf_5"/>
    <property type="match status" value="1"/>
</dbReference>
<feature type="non-terminal residue" evidence="6">
    <location>
        <position position="221"/>
    </location>
</feature>
<dbReference type="InterPro" id="IPR023397">
    <property type="entry name" value="SAM-dep_MeTrfase_MraW_recog"/>
</dbReference>
<gene>
    <name evidence="6" type="ORF">MNBD_BACTEROID05-222</name>
</gene>
<accession>A0A3B0U3Q3</accession>
<sequence>MEDKNNESPQYKRRVRYKGKNPRNFKDKYKEHNSEKYPEDVQKIIQSGKTPAGTHRPVCVNEILDIINPLPGQVGLDATLGFGGHALELLKKITPEGCLYALDVDSLEIVRTQKRLRSLGYSEDELIIKKSNFAGSLKLLNEEAQGFDFIIADLGISSMQLDNPERGFTFKREGPLDLRLNPAHGFSAAKLIRSLSVEALEDLFVYNSDEPYARSIALVIF</sequence>
<feature type="compositionally biased region" description="Basic and acidic residues" evidence="5">
    <location>
        <begin position="24"/>
        <end position="37"/>
    </location>
</feature>
<dbReference type="Gene3D" id="3.40.50.150">
    <property type="entry name" value="Vaccinia Virus protein VP39"/>
    <property type="match status" value="1"/>
</dbReference>
<evidence type="ECO:0000256" key="5">
    <source>
        <dbReference type="SAM" id="MobiDB-lite"/>
    </source>
</evidence>
<protein>
    <submittedName>
        <fullName evidence="6">16S rRNA (Cytosine(1402)-N(4))-methyltransferase</fullName>
        <ecNumber evidence="6">2.1.1.199</ecNumber>
    </submittedName>
</protein>
<dbReference type="SUPFAM" id="SSF53335">
    <property type="entry name" value="S-adenosyl-L-methionine-dependent methyltransferases"/>
    <property type="match status" value="1"/>
</dbReference>
<proteinExistence type="inferred from homology"/>
<keyword evidence="4" id="KW-0949">S-adenosyl-L-methionine</keyword>
<dbReference type="EC" id="2.1.1.199" evidence="6"/>
<evidence type="ECO:0000256" key="1">
    <source>
        <dbReference type="ARBA" id="ARBA00010396"/>
    </source>
</evidence>
<dbReference type="GO" id="GO:0071424">
    <property type="term" value="F:rRNA (cytosine-N4-)-methyltransferase activity"/>
    <property type="evidence" value="ECO:0007669"/>
    <property type="project" value="TreeGrafter"/>
</dbReference>
<dbReference type="SUPFAM" id="SSF81799">
    <property type="entry name" value="Putative methyltransferase TM0872, insert domain"/>
    <property type="match status" value="1"/>
</dbReference>
<reference evidence="6" key="1">
    <citation type="submission" date="2018-06" db="EMBL/GenBank/DDBJ databases">
        <authorList>
            <person name="Zhirakovskaya E."/>
        </authorList>
    </citation>
    <scope>NUCLEOTIDE SEQUENCE</scope>
</reference>
<dbReference type="InterPro" id="IPR029063">
    <property type="entry name" value="SAM-dependent_MTases_sf"/>
</dbReference>
<dbReference type="EMBL" id="UOEN01000447">
    <property type="protein sequence ID" value="VAW19079.1"/>
    <property type="molecule type" value="Genomic_DNA"/>
</dbReference>
<dbReference type="InterPro" id="IPR002903">
    <property type="entry name" value="RsmH"/>
</dbReference>
<evidence type="ECO:0000313" key="6">
    <source>
        <dbReference type="EMBL" id="VAW19079.1"/>
    </source>
</evidence>
<dbReference type="GO" id="GO:0070475">
    <property type="term" value="P:rRNA base methylation"/>
    <property type="evidence" value="ECO:0007669"/>
    <property type="project" value="TreeGrafter"/>
</dbReference>